<evidence type="ECO:0000256" key="9">
    <source>
        <dbReference type="ARBA" id="ARBA00023212"/>
    </source>
</evidence>
<name>A0A3Q7R2M2_CALUR</name>
<dbReference type="SUPFAM" id="SSF50044">
    <property type="entry name" value="SH3-domain"/>
    <property type="match status" value="1"/>
</dbReference>
<evidence type="ECO:0000256" key="6">
    <source>
        <dbReference type="ARBA" id="ARBA00022490"/>
    </source>
</evidence>
<dbReference type="RefSeq" id="XP_025748752.1">
    <property type="nucleotide sequence ID" value="XM_025892967.1"/>
</dbReference>
<dbReference type="GO" id="GO:0031209">
    <property type="term" value="C:SCAR complex"/>
    <property type="evidence" value="ECO:0007669"/>
    <property type="project" value="TreeGrafter"/>
</dbReference>
<keyword evidence="10" id="KW-0966">Cell projection</keyword>
<dbReference type="FunFam" id="2.30.30.40:FF:000002">
    <property type="entry name" value="abl interactor 1 isoform X1"/>
    <property type="match status" value="1"/>
</dbReference>
<evidence type="ECO:0000256" key="4">
    <source>
        <dbReference type="ARBA" id="ARBA00010020"/>
    </source>
</evidence>
<keyword evidence="7" id="KW-0597">Phosphoprotein</keyword>
<dbReference type="InterPro" id="IPR036028">
    <property type="entry name" value="SH3-like_dom_sf"/>
</dbReference>
<dbReference type="InterPro" id="IPR012849">
    <property type="entry name" value="Abl-interactor_HHR_dom"/>
</dbReference>
<comment type="subcellular location">
    <subcellularLocation>
        <location evidence="2">Cell projection</location>
        <location evidence="2">Filopodium</location>
    </subcellularLocation>
    <subcellularLocation>
        <location evidence="3">Cell projection</location>
        <location evidence="3">Lamellipodium</location>
    </subcellularLocation>
    <subcellularLocation>
        <location evidence="1">Cytoplasm</location>
        <location evidence="1">Cytoskeleton</location>
    </subcellularLocation>
</comment>
<dbReference type="GO" id="GO:0001764">
    <property type="term" value="P:neuron migration"/>
    <property type="evidence" value="ECO:0007669"/>
    <property type="project" value="TreeGrafter"/>
</dbReference>
<evidence type="ECO:0000313" key="16">
    <source>
        <dbReference type="RefSeq" id="XP_025748752.1"/>
    </source>
</evidence>
<dbReference type="Gene3D" id="6.10.140.1620">
    <property type="match status" value="1"/>
</dbReference>
<evidence type="ECO:0000256" key="11">
    <source>
        <dbReference type="PROSITE-ProRule" id="PRU00192"/>
    </source>
</evidence>
<keyword evidence="5 11" id="KW-0728">SH3 domain</keyword>
<feature type="compositionally biased region" description="Pro residues" evidence="12">
    <location>
        <begin position="168"/>
        <end position="179"/>
    </location>
</feature>
<feature type="domain" description="T-SNARE coiled-coil homology" evidence="14">
    <location>
        <begin position="45"/>
        <end position="107"/>
    </location>
</feature>
<proteinExistence type="inferred from homology"/>
<dbReference type="Proteomes" id="UP000286641">
    <property type="component" value="Unplaced"/>
</dbReference>
<dbReference type="PANTHER" id="PTHR10460">
    <property type="entry name" value="ABL INTERACTOR FAMILY MEMBER"/>
    <property type="match status" value="1"/>
</dbReference>
<evidence type="ECO:0000256" key="2">
    <source>
        <dbReference type="ARBA" id="ARBA00004486"/>
    </source>
</evidence>
<keyword evidence="15" id="KW-1185">Reference proteome</keyword>
<reference evidence="16" key="2">
    <citation type="submission" date="2025-08" db="UniProtKB">
        <authorList>
            <consortium name="RefSeq"/>
        </authorList>
    </citation>
    <scope>IDENTIFICATION</scope>
    <source>
        <tissue evidence="16">Blood</tissue>
    </source>
</reference>
<organism evidence="15 16">
    <name type="scientific">Callorhinus ursinus</name>
    <name type="common">Northern fur seal</name>
    <dbReference type="NCBI Taxonomy" id="34884"/>
    <lineage>
        <taxon>Eukaryota</taxon>
        <taxon>Metazoa</taxon>
        <taxon>Chordata</taxon>
        <taxon>Craniata</taxon>
        <taxon>Vertebrata</taxon>
        <taxon>Euteleostomi</taxon>
        <taxon>Mammalia</taxon>
        <taxon>Eutheria</taxon>
        <taxon>Laurasiatheria</taxon>
        <taxon>Carnivora</taxon>
        <taxon>Caniformia</taxon>
        <taxon>Pinnipedia</taxon>
        <taxon>Otariidae</taxon>
        <taxon>Callorhinus</taxon>
    </lineage>
</organism>
<comment type="similarity">
    <text evidence="4">Belongs to the ABI family.</text>
</comment>
<dbReference type="InterPro" id="IPR001452">
    <property type="entry name" value="SH3_domain"/>
</dbReference>
<dbReference type="InterPro" id="IPR000727">
    <property type="entry name" value="T_SNARE_dom"/>
</dbReference>
<feature type="region of interest" description="Disordered" evidence="12">
    <location>
        <begin position="359"/>
        <end position="392"/>
    </location>
</feature>
<dbReference type="CTD" id="10152"/>
<feature type="compositionally biased region" description="Low complexity" evidence="12">
    <location>
        <begin position="236"/>
        <end position="262"/>
    </location>
</feature>
<evidence type="ECO:0000256" key="12">
    <source>
        <dbReference type="SAM" id="MobiDB-lite"/>
    </source>
</evidence>
<dbReference type="Pfam" id="PF07815">
    <property type="entry name" value="Abi_HHR"/>
    <property type="match status" value="1"/>
</dbReference>
<dbReference type="PROSITE" id="PS50192">
    <property type="entry name" value="T_SNARE"/>
    <property type="match status" value="1"/>
</dbReference>
<feature type="compositionally biased region" description="Polar residues" evidence="12">
    <location>
        <begin position="211"/>
        <end position="235"/>
    </location>
</feature>
<feature type="region of interest" description="Disordered" evidence="12">
    <location>
        <begin position="159"/>
        <end position="315"/>
    </location>
</feature>
<evidence type="ECO:0000256" key="1">
    <source>
        <dbReference type="ARBA" id="ARBA00004245"/>
    </source>
</evidence>
<evidence type="ECO:0000259" key="13">
    <source>
        <dbReference type="PROSITE" id="PS50002"/>
    </source>
</evidence>
<evidence type="ECO:0000256" key="3">
    <source>
        <dbReference type="ARBA" id="ARBA00004510"/>
    </source>
</evidence>
<protein>
    <submittedName>
        <fullName evidence="16">Abl interactor 2 isoform X7</fullName>
    </submittedName>
</protein>
<dbReference type="Pfam" id="PF00018">
    <property type="entry name" value="SH3_1"/>
    <property type="match status" value="1"/>
</dbReference>
<evidence type="ECO:0000256" key="5">
    <source>
        <dbReference type="ARBA" id="ARBA00022443"/>
    </source>
</evidence>
<evidence type="ECO:0000256" key="8">
    <source>
        <dbReference type="ARBA" id="ARBA00023054"/>
    </source>
</evidence>
<evidence type="ECO:0000256" key="7">
    <source>
        <dbReference type="ARBA" id="ARBA00022553"/>
    </source>
</evidence>
<dbReference type="GO" id="GO:0017124">
    <property type="term" value="F:SH3 domain binding"/>
    <property type="evidence" value="ECO:0007669"/>
    <property type="project" value="TreeGrafter"/>
</dbReference>
<keyword evidence="8" id="KW-0175">Coiled coil</keyword>
<evidence type="ECO:0000259" key="14">
    <source>
        <dbReference type="PROSITE" id="PS50192"/>
    </source>
</evidence>
<dbReference type="Gene3D" id="2.30.30.40">
    <property type="entry name" value="SH3 Domains"/>
    <property type="match status" value="1"/>
</dbReference>
<dbReference type="GO" id="GO:0030175">
    <property type="term" value="C:filopodium"/>
    <property type="evidence" value="ECO:0007669"/>
    <property type="project" value="UniProtKB-SubCell"/>
</dbReference>
<dbReference type="GO" id="GO:0030027">
    <property type="term" value="C:lamellipodium"/>
    <property type="evidence" value="ECO:0007669"/>
    <property type="project" value="UniProtKB-SubCell"/>
</dbReference>
<feature type="domain" description="SH3" evidence="13">
    <location>
        <begin position="413"/>
        <end position="454"/>
    </location>
</feature>
<keyword evidence="9" id="KW-0206">Cytoskeleton</keyword>
<dbReference type="InterPro" id="IPR028457">
    <property type="entry name" value="ABI"/>
</dbReference>
<dbReference type="PANTHER" id="PTHR10460:SF26">
    <property type="entry name" value="ABL INTERACTOR 2"/>
    <property type="match status" value="1"/>
</dbReference>
<evidence type="ECO:0000313" key="15">
    <source>
        <dbReference type="Proteomes" id="UP000286641"/>
    </source>
</evidence>
<reference key="1">
    <citation type="submission" date="2019-01" db="UniProtKB">
        <authorList>
            <consortium name="RefSeq"/>
        </authorList>
    </citation>
    <scope>IDENTIFICATION</scope>
</reference>
<dbReference type="PROSITE" id="PS50002">
    <property type="entry name" value="SH3"/>
    <property type="match status" value="1"/>
</dbReference>
<sequence>MAELQMLLEEEIPGGRRALFDSYTNLERVADYCENNYIQSADKQRALEETKAYTTQSLASVAYLINTLANNVLQMLDIQASQLRRMESSINHISQTVDIHKEKVARREIGILTTNKNTSRTHKIIAPANLERPVRYIRKPIDYTILDDIGHGVKVSTQNMKMGGLPRTTPPTQKPPSPPMSGKGTLGRHSPYRTLEPVRPPVVPNDYVPSPTRNMAPSQQSPVRTASVNQRNRTYSSSGSSGGSHPSSRSSSRENSGSGSVGVPIAVPTPSPPSVFPGHPVQFYSMNRPASRHTPPTIGGSLPYRRPPSITSQTGLQNQMNGGPFYSQNPVSLAPPPPSILQVTPQLPLMGFVARVQENISDTPPPPPPVEEPVFDESPPPPPPPEDYEEEEAAVVEYSDPYAEEDPPWAPRSYLEKVVAIYDYTKDKEDELSFQEGAIIYVIKKNDDAPLNLD</sequence>
<accession>A0A3Q7R2M2</accession>
<evidence type="ECO:0000256" key="10">
    <source>
        <dbReference type="ARBA" id="ARBA00023273"/>
    </source>
</evidence>
<dbReference type="AlphaFoldDB" id="A0A3Q7R2M2"/>
<keyword evidence="6" id="KW-0963">Cytoplasm</keyword>
<dbReference type="GO" id="GO:0005856">
    <property type="term" value="C:cytoskeleton"/>
    <property type="evidence" value="ECO:0007669"/>
    <property type="project" value="UniProtKB-SubCell"/>
</dbReference>
<gene>
    <name evidence="16" type="primary">ABI2</name>
</gene>
<dbReference type="GO" id="GO:0035591">
    <property type="term" value="F:signaling adaptor activity"/>
    <property type="evidence" value="ECO:0007669"/>
    <property type="project" value="TreeGrafter"/>
</dbReference>